<keyword evidence="2" id="KW-1185">Reference proteome</keyword>
<dbReference type="WBParaSite" id="L893_g18427.t1">
    <property type="protein sequence ID" value="L893_g18427.t1"/>
    <property type="gene ID" value="L893_g18427"/>
</dbReference>
<keyword evidence="1" id="KW-0812">Transmembrane</keyword>
<organism evidence="2 3">
    <name type="scientific">Steinernema glaseri</name>
    <dbReference type="NCBI Taxonomy" id="37863"/>
    <lineage>
        <taxon>Eukaryota</taxon>
        <taxon>Metazoa</taxon>
        <taxon>Ecdysozoa</taxon>
        <taxon>Nematoda</taxon>
        <taxon>Chromadorea</taxon>
        <taxon>Rhabditida</taxon>
        <taxon>Tylenchina</taxon>
        <taxon>Panagrolaimomorpha</taxon>
        <taxon>Strongyloidoidea</taxon>
        <taxon>Steinernematidae</taxon>
        <taxon>Steinernema</taxon>
    </lineage>
</organism>
<sequence length="184" mass="20999">MQQRCNRAAISRDDFAISGHFGTQGAEPDAHSWRRWSEEAEAIGEVVVRCFRRDFKRYLQKRLRRNTATVCVCLPAAMSFPWNKKHGAIGSAEAVSHRPNDITVNRSSAWLAFVDMCYVSLAVIGCLFFGFRGFLIRAFSHLRLGSLPHCLVQFHGPAMKLPLFLRRTLPVPCEFLFDRSPRWG</sequence>
<feature type="transmembrane region" description="Helical" evidence="1">
    <location>
        <begin position="109"/>
        <end position="131"/>
    </location>
</feature>
<evidence type="ECO:0000256" key="1">
    <source>
        <dbReference type="SAM" id="Phobius"/>
    </source>
</evidence>
<keyword evidence="1" id="KW-0472">Membrane</keyword>
<accession>A0A1I7YPJ8</accession>
<dbReference type="AlphaFoldDB" id="A0A1I7YPJ8"/>
<dbReference type="Proteomes" id="UP000095287">
    <property type="component" value="Unplaced"/>
</dbReference>
<reference evidence="3" key="1">
    <citation type="submission" date="2016-11" db="UniProtKB">
        <authorList>
            <consortium name="WormBaseParasite"/>
        </authorList>
    </citation>
    <scope>IDENTIFICATION</scope>
</reference>
<proteinExistence type="predicted"/>
<name>A0A1I7YPJ8_9BILA</name>
<evidence type="ECO:0000313" key="2">
    <source>
        <dbReference type="Proteomes" id="UP000095287"/>
    </source>
</evidence>
<keyword evidence="1" id="KW-1133">Transmembrane helix</keyword>
<protein>
    <submittedName>
        <fullName evidence="3">Transmembrane protein</fullName>
    </submittedName>
</protein>
<evidence type="ECO:0000313" key="3">
    <source>
        <dbReference type="WBParaSite" id="L893_g18427.t1"/>
    </source>
</evidence>